<evidence type="ECO:0000256" key="8">
    <source>
        <dbReference type="ARBA" id="ARBA00023136"/>
    </source>
</evidence>
<keyword evidence="6 9" id="KW-0769">Symport</keyword>
<dbReference type="InterPro" id="IPR001463">
    <property type="entry name" value="Na/Ala_symport"/>
</dbReference>
<dbReference type="Proteomes" id="UP000185829">
    <property type="component" value="Unassembled WGS sequence"/>
</dbReference>
<evidence type="ECO:0000256" key="1">
    <source>
        <dbReference type="ARBA" id="ARBA00004651"/>
    </source>
</evidence>
<feature type="transmembrane region" description="Helical" evidence="9">
    <location>
        <begin position="355"/>
        <end position="374"/>
    </location>
</feature>
<organism evidence="10 11">
    <name type="scientific">Peribacillus simplex</name>
    <dbReference type="NCBI Taxonomy" id="1478"/>
    <lineage>
        <taxon>Bacteria</taxon>
        <taxon>Bacillati</taxon>
        <taxon>Bacillota</taxon>
        <taxon>Bacilli</taxon>
        <taxon>Bacillales</taxon>
        <taxon>Bacillaceae</taxon>
        <taxon>Peribacillus</taxon>
    </lineage>
</organism>
<proteinExistence type="inferred from homology"/>
<feature type="transmembrane region" description="Helical" evidence="9">
    <location>
        <begin position="62"/>
        <end position="86"/>
    </location>
</feature>
<feature type="transmembrane region" description="Helical" evidence="9">
    <location>
        <begin position="12"/>
        <end position="31"/>
    </location>
</feature>
<reference evidence="10 11" key="1">
    <citation type="submission" date="2017-01" db="EMBL/GenBank/DDBJ databases">
        <authorList>
            <person name="Varghese N."/>
            <person name="Submissions S."/>
        </authorList>
    </citation>
    <scope>NUCLEOTIDE SEQUENCE [LARGE SCALE GENOMIC DNA]</scope>
    <source>
        <strain evidence="10 11">RUG2-6</strain>
    </source>
</reference>
<dbReference type="AlphaFoldDB" id="A0A9X8RA35"/>
<feature type="transmembrane region" description="Helical" evidence="9">
    <location>
        <begin position="136"/>
        <end position="159"/>
    </location>
</feature>
<evidence type="ECO:0000256" key="5">
    <source>
        <dbReference type="ARBA" id="ARBA00022692"/>
    </source>
</evidence>
<dbReference type="FunFam" id="1.20.1740.10:FF:000004">
    <property type="entry name" value="Sodium:alanine symporter family protein"/>
    <property type="match status" value="1"/>
</dbReference>
<evidence type="ECO:0000313" key="10">
    <source>
        <dbReference type="EMBL" id="SIR53467.1"/>
    </source>
</evidence>
<feature type="transmembrane region" description="Helical" evidence="9">
    <location>
        <begin position="92"/>
        <end position="115"/>
    </location>
</feature>
<keyword evidence="5 9" id="KW-0812">Transmembrane</keyword>
<evidence type="ECO:0000256" key="3">
    <source>
        <dbReference type="ARBA" id="ARBA00022448"/>
    </source>
</evidence>
<feature type="transmembrane region" description="Helical" evidence="9">
    <location>
        <begin position="171"/>
        <end position="192"/>
    </location>
</feature>
<comment type="caution">
    <text evidence="10">The sequence shown here is derived from an EMBL/GenBank/DDBJ whole genome shotgun (WGS) entry which is preliminary data.</text>
</comment>
<accession>A0A9X8RA35</accession>
<dbReference type="RefSeq" id="WP_076368707.1">
    <property type="nucleotide sequence ID" value="NZ_FTMX01000004.1"/>
</dbReference>
<keyword evidence="3 9" id="KW-0813">Transport</keyword>
<dbReference type="Gene3D" id="1.20.1740.10">
    <property type="entry name" value="Amino acid/polyamine transporter I"/>
    <property type="match status" value="1"/>
</dbReference>
<sequence length="494" mass="53066">METLVNWLNGYIWSPVLVFIFLGIGLVYSIATRFLQLRYVKEMAVLVFDSKSSSSGISSFQALALSLGSRVGVGTIAGVATAIAYGGPGAVFWMWVTSFLGASTSFVETTLAQVYKSKQDGEFRGGPPYYIEKGLGIKWFAVLFAIVTMIVSAVLLPGVQVNAVSAAMDNAFGVEPVVTGSIFVVALGLVIFGGIKRIATASEFLVPIKTIAYLVVCFIVLLANINELPSVIALIFNSAFGMDATFGGIIGSAIVWGVKRGVYANAAGVGSETFGPASAEVSHPAKQGLVQAFSVYIDTLILCSATAFMILVTGMYNVGAEGKPLIVNNIGNIEPGAINAQQAVESVLPGFGSPFIAISLTLFAFTTLLSYYYTAETNLAFLNRNRKVKMVWPSYILRIGMVIAVFYSSVKTSALAWALGDTGLGSMAWLNVIALLLLTKPALKILKDYENQKKEGKNPVFDPVKIGFKNADYWERESEKRENSELIERKNIPS</sequence>
<feature type="transmembrane region" description="Helical" evidence="9">
    <location>
        <begin position="395"/>
        <end position="418"/>
    </location>
</feature>
<dbReference type="PANTHER" id="PTHR30330">
    <property type="entry name" value="AGSS FAMILY TRANSPORTER, SODIUM-ALANINE"/>
    <property type="match status" value="1"/>
</dbReference>
<evidence type="ECO:0000256" key="2">
    <source>
        <dbReference type="ARBA" id="ARBA00009261"/>
    </source>
</evidence>
<evidence type="ECO:0000256" key="4">
    <source>
        <dbReference type="ARBA" id="ARBA00022475"/>
    </source>
</evidence>
<feature type="transmembrane region" description="Helical" evidence="9">
    <location>
        <begin position="424"/>
        <end position="443"/>
    </location>
</feature>
<dbReference type="PROSITE" id="PS00873">
    <property type="entry name" value="NA_ALANINE_SYMP"/>
    <property type="match status" value="1"/>
</dbReference>
<keyword evidence="7 9" id="KW-1133">Transmembrane helix</keyword>
<gene>
    <name evidence="10" type="ORF">SAMN05878482_104167</name>
</gene>
<dbReference type="PANTHER" id="PTHR30330:SF7">
    <property type="entry name" value="SODIUM_PROTON-DEPENDENT ALANINE CARRIER PROTEIN YRBD-RELATED"/>
    <property type="match status" value="1"/>
</dbReference>
<name>A0A9X8RA35_9BACI</name>
<dbReference type="GO" id="GO:0005886">
    <property type="term" value="C:plasma membrane"/>
    <property type="evidence" value="ECO:0007669"/>
    <property type="project" value="UniProtKB-SubCell"/>
</dbReference>
<dbReference type="Pfam" id="PF01235">
    <property type="entry name" value="Na_Ala_symp"/>
    <property type="match status" value="1"/>
</dbReference>
<dbReference type="EMBL" id="FTMX01000004">
    <property type="protein sequence ID" value="SIR53467.1"/>
    <property type="molecule type" value="Genomic_DNA"/>
</dbReference>
<feature type="transmembrane region" description="Helical" evidence="9">
    <location>
        <begin position="204"/>
        <end position="225"/>
    </location>
</feature>
<feature type="transmembrane region" description="Helical" evidence="9">
    <location>
        <begin position="231"/>
        <end position="256"/>
    </location>
</feature>
<comment type="subcellular location">
    <subcellularLocation>
        <location evidence="1 9">Cell membrane</location>
        <topology evidence="1 9">Multi-pass membrane protein</topology>
    </subcellularLocation>
</comment>
<evidence type="ECO:0000256" key="7">
    <source>
        <dbReference type="ARBA" id="ARBA00022989"/>
    </source>
</evidence>
<evidence type="ECO:0000256" key="9">
    <source>
        <dbReference type="RuleBase" id="RU363064"/>
    </source>
</evidence>
<dbReference type="PRINTS" id="PR00175">
    <property type="entry name" value="NAALASMPORT"/>
</dbReference>
<evidence type="ECO:0000256" key="6">
    <source>
        <dbReference type="ARBA" id="ARBA00022847"/>
    </source>
</evidence>
<evidence type="ECO:0000313" key="11">
    <source>
        <dbReference type="Proteomes" id="UP000185829"/>
    </source>
</evidence>
<keyword evidence="4 9" id="KW-1003">Cell membrane</keyword>
<protein>
    <submittedName>
        <fullName evidence="10">Alanine or glycine:cation symporter, AGCS family</fullName>
    </submittedName>
</protein>
<dbReference type="GO" id="GO:0005283">
    <property type="term" value="F:amino acid:sodium symporter activity"/>
    <property type="evidence" value="ECO:0007669"/>
    <property type="project" value="InterPro"/>
</dbReference>
<keyword evidence="8 9" id="KW-0472">Membrane</keyword>
<comment type="similarity">
    <text evidence="2 9">Belongs to the alanine or glycine:cation symporter (AGCS) (TC 2.A.25) family.</text>
</comment>
<feature type="transmembrane region" description="Helical" evidence="9">
    <location>
        <begin position="295"/>
        <end position="316"/>
    </location>
</feature>
<dbReference type="NCBIfam" id="TIGR00835">
    <property type="entry name" value="agcS"/>
    <property type="match status" value="1"/>
</dbReference>